<dbReference type="EMBL" id="CP002171">
    <property type="protein sequence ID" value="ADL68466.1"/>
    <property type="molecule type" value="Genomic_DNA"/>
</dbReference>
<organism evidence="1 2">
    <name type="scientific">Thermoanaerobacterium thermosaccharolyticum (strain ATCC 7956 / DSM 571 / NCIMB 9385 / NCA 3814 / NCTC 13789 / WDCM 00135 / 2032)</name>
    <name type="common">Clostridium thermosaccharolyticum</name>
    <dbReference type="NCBI Taxonomy" id="580327"/>
    <lineage>
        <taxon>Bacteria</taxon>
        <taxon>Bacillati</taxon>
        <taxon>Bacillota</taxon>
        <taxon>Clostridia</taxon>
        <taxon>Thermoanaerobacterales</taxon>
        <taxon>Thermoanaerobacteraceae</taxon>
        <taxon>Thermoanaerobacterium</taxon>
    </lineage>
</organism>
<keyword evidence="2" id="KW-1185">Reference proteome</keyword>
<gene>
    <name evidence="1" type="ordered locus">Tthe_0930</name>
</gene>
<dbReference type="HOGENOM" id="CLU_3190120_0_0_9"/>
<protein>
    <submittedName>
        <fullName evidence="1">Uncharacterized protein</fullName>
    </submittedName>
</protein>
<dbReference type="Proteomes" id="UP000001626">
    <property type="component" value="Chromosome"/>
</dbReference>
<sequence length="46" mass="5585">MDSNWLRCWLGLYNLSAKRKKEVGMFIPRDVKEVLKELKKRKAEYL</sequence>
<evidence type="ECO:0000313" key="1">
    <source>
        <dbReference type="EMBL" id="ADL68466.1"/>
    </source>
</evidence>
<accession>D9TMH8</accession>
<dbReference type="AlphaFoldDB" id="D9TMH8"/>
<proteinExistence type="predicted"/>
<reference evidence="1 2" key="1">
    <citation type="submission" date="2010-08" db="EMBL/GenBank/DDBJ databases">
        <title>Complete sequence of Thermoanaerobacterium thermosaccharolyticum DSM 571.</title>
        <authorList>
            <consortium name="US DOE Joint Genome Institute"/>
            <person name="Lucas S."/>
            <person name="Copeland A."/>
            <person name="Lapidus A."/>
            <person name="Cheng J.-F."/>
            <person name="Bruce D."/>
            <person name="Goodwin L."/>
            <person name="Pitluck S."/>
            <person name="Teshima H."/>
            <person name="Detter J.C."/>
            <person name="Han C."/>
            <person name="Tapia R."/>
            <person name="Land M."/>
            <person name="Hauser L."/>
            <person name="Chang Y.-J."/>
            <person name="Jeffries C."/>
            <person name="Kyrpides N."/>
            <person name="Ivanova N."/>
            <person name="Mikhailova N."/>
            <person name="Hemme C.L."/>
            <person name="Woyke T."/>
        </authorList>
    </citation>
    <scope>NUCLEOTIDE SEQUENCE [LARGE SCALE GENOMIC DNA]</scope>
    <source>
        <strain evidence="2">ATCC 7956 / DSM 571 / NCIMB 9385 / NCA 3814 / NCTC 13789 / WDCM 00135 / 2032</strain>
    </source>
</reference>
<name>D9TMH8_THETC</name>
<evidence type="ECO:0000313" key="2">
    <source>
        <dbReference type="Proteomes" id="UP000001626"/>
    </source>
</evidence>
<dbReference type="STRING" id="580327.Tthe_0930"/>
<dbReference type="KEGG" id="ttm:Tthe_0930"/>